<protein>
    <recommendedName>
        <fullName evidence="4">Autotransporter domain-containing protein</fullName>
    </recommendedName>
</protein>
<keyword evidence="6" id="KW-1185">Reference proteome</keyword>
<feature type="signal peptide" evidence="3">
    <location>
        <begin position="1"/>
        <end position="44"/>
    </location>
</feature>
<feature type="domain" description="Autotransporter" evidence="4">
    <location>
        <begin position="913"/>
        <end position="1194"/>
    </location>
</feature>
<evidence type="ECO:0000256" key="2">
    <source>
        <dbReference type="SAM" id="MobiDB-lite"/>
    </source>
</evidence>
<dbReference type="InterPro" id="IPR013425">
    <property type="entry name" value="Autotrns_rpt"/>
</dbReference>
<dbReference type="SUPFAM" id="SSF103515">
    <property type="entry name" value="Autotransporter"/>
    <property type="match status" value="1"/>
</dbReference>
<dbReference type="AlphaFoldDB" id="A0A261UJQ4"/>
<accession>A0A261UJQ4</accession>
<feature type="region of interest" description="Disordered" evidence="2">
    <location>
        <begin position="777"/>
        <end position="812"/>
    </location>
</feature>
<dbReference type="Proteomes" id="UP000215767">
    <property type="component" value="Unassembled WGS sequence"/>
</dbReference>
<reference evidence="6" key="1">
    <citation type="submission" date="2017-05" db="EMBL/GenBank/DDBJ databases">
        <title>Complete and WGS of Bordetella genogroups.</title>
        <authorList>
            <person name="Spilker T."/>
            <person name="Lipuma J."/>
        </authorList>
    </citation>
    <scope>NUCLEOTIDE SEQUENCE [LARGE SCALE GENOMIC DNA]</scope>
    <source>
        <strain evidence="6">AU8856</strain>
    </source>
</reference>
<evidence type="ECO:0000256" key="3">
    <source>
        <dbReference type="SAM" id="SignalP"/>
    </source>
</evidence>
<feature type="compositionally biased region" description="Gly residues" evidence="2">
    <location>
        <begin position="96"/>
        <end position="106"/>
    </location>
</feature>
<name>A0A261UJQ4_9BORD</name>
<feature type="compositionally biased region" description="Gly residues" evidence="2">
    <location>
        <begin position="781"/>
        <end position="808"/>
    </location>
</feature>
<keyword evidence="1 3" id="KW-0732">Signal</keyword>
<dbReference type="PROSITE" id="PS51208">
    <property type="entry name" value="AUTOTRANSPORTER"/>
    <property type="match status" value="1"/>
</dbReference>
<dbReference type="InterPro" id="IPR005546">
    <property type="entry name" value="Autotransporte_beta"/>
</dbReference>
<dbReference type="InterPro" id="IPR036709">
    <property type="entry name" value="Autotransporte_beta_dom_sf"/>
</dbReference>
<evidence type="ECO:0000256" key="1">
    <source>
        <dbReference type="ARBA" id="ARBA00022729"/>
    </source>
</evidence>
<dbReference type="GO" id="GO:0019867">
    <property type="term" value="C:outer membrane"/>
    <property type="evidence" value="ECO:0007669"/>
    <property type="project" value="InterPro"/>
</dbReference>
<comment type="caution">
    <text evidence="5">The sequence shown here is derived from an EMBL/GenBank/DDBJ whole genome shotgun (WGS) entry which is preliminary data.</text>
</comment>
<sequence>MKTKNTQGSRILRHGRGLDQPLPTLKLALAAALVSAAAPMVAYAAPGDITSGGGQGGKGGDSSSGNGGGGGAGGLAGGGGGGGGGQGVMLPSTSVDGGGGGSGAPLGGAAGPGANGGNFSSAGGFGGQVLGGDASSGGGGGGGAGGIAGPGGAGGNSLSPSGNVSGSLDTVLSGAVGGTNGDAGSAGISDAGGGGGGGGQGGLVLTGANAVLSTGGTSVAGGTGGAGNTAIGGPGGGGGGGAGVVLVSGGTIQHDGSVIVGGTGGAAGLGPDSGGGGGGAGVFLVDGGTLFNNAGTVQGGLGGDATSGAGGLGGAAVLANRGAVNNAASLRGGGGATGAAAGTGGDAIVANGTAIANDAAGQIIGGRGGDAFGPSGQPGNGGAGVRFINTGGSLRNSGIIFGGAAGSPAGVTLGAGGAGVIVQGGVTVANSGTIVGAMDSFNGNRANAVELSGGANRLTLQAGSTILGNVVSTSGATLGGDVLALGGDTTDASTTFNVGQIGAVGAAVQYQGFNAYEKTGASTWTLTGSTAGVTPWTLSGGTLVIGADAALGDVSGALTFNGGTLRNTAAIDTARSIAVGAGGGTLDTPQPLALQGALSGNGALAKTGAGTLTLNGASTYTGAFALQAGKLVVGDATHAGAILPGIVTVGNGATLGGQGTVGGAVIGAGGIVAPGNSIGTLHVTGDFAMVPGAVYQVEADSTSSASDRIVVGGTATLAGSVVHVGPDGNFSLARDYTIVTAAGGLHGAFNSVASNYAFLDPKLSYGANDVTLRMQLKQVPGNGGSDNGGGDGGSGSNGGDGDGGGDGGTRPIRFADAAETGNQRATANAVQSLPQDNAVYSRVLNLPVGAPPAAFNALSGEVHASTIGVLQGVSDTVATLPMARLRANLYAGQTAGEPTAQAGPGAADAAVLPRSAAQPVWAQLFGSWRTLDGNGDAGRVRQSDGGLFVGGDRALGAGWRLGGALGYTGSHASLHDRASTADVDSYSATLYGGKAFQAGPGHIEWTAGVAYTWHDIDTRRDTSAAGLADTLKASYHAGTAQAFTELGYRLPVGDRMAVQPFAGVNYSDLRVRGFSESGGVAALDGDSQRSAVTTTTLGLRGELRFESAGMPGRVHAMAGWRHAFGDLDPDTTMAFGDSVPFTVAGAPIAQDAAVMELGIDMRLTKSTTVGVAYNGQLGGGNRQNAGSVNLAWRF</sequence>
<dbReference type="NCBIfam" id="TIGR01414">
    <property type="entry name" value="autotrans_barl"/>
    <property type="match status" value="1"/>
</dbReference>
<dbReference type="SMART" id="SM00869">
    <property type="entry name" value="Autotransporter"/>
    <property type="match status" value="1"/>
</dbReference>
<dbReference type="InterPro" id="IPR011050">
    <property type="entry name" value="Pectin_lyase_fold/virulence"/>
</dbReference>
<feature type="region of interest" description="Disordered" evidence="2">
    <location>
        <begin position="53"/>
        <end position="106"/>
    </location>
</feature>
<evidence type="ECO:0000313" key="6">
    <source>
        <dbReference type="Proteomes" id="UP000215767"/>
    </source>
</evidence>
<dbReference type="InterPro" id="IPR006315">
    <property type="entry name" value="OM_autotransptr_brl_dom"/>
</dbReference>
<proteinExistence type="predicted"/>
<organism evidence="5 6">
    <name type="scientific">Bordetella genomosp. 11</name>
    <dbReference type="NCBI Taxonomy" id="1416808"/>
    <lineage>
        <taxon>Bacteria</taxon>
        <taxon>Pseudomonadati</taxon>
        <taxon>Pseudomonadota</taxon>
        <taxon>Betaproteobacteria</taxon>
        <taxon>Burkholderiales</taxon>
        <taxon>Alcaligenaceae</taxon>
        <taxon>Bordetella</taxon>
    </lineage>
</organism>
<feature type="chain" id="PRO_5012582547" description="Autotransporter domain-containing protein" evidence="3">
    <location>
        <begin position="45"/>
        <end position="1194"/>
    </location>
</feature>
<dbReference type="Pfam" id="PF03797">
    <property type="entry name" value="Autotransporter"/>
    <property type="match status" value="1"/>
</dbReference>
<evidence type="ECO:0000313" key="5">
    <source>
        <dbReference type="EMBL" id="OZI61861.1"/>
    </source>
</evidence>
<dbReference type="Gene3D" id="2.40.128.130">
    <property type="entry name" value="Autotransporter beta-domain"/>
    <property type="match status" value="1"/>
</dbReference>
<dbReference type="EMBL" id="NEVS01000004">
    <property type="protein sequence ID" value="OZI61861.1"/>
    <property type="molecule type" value="Genomic_DNA"/>
</dbReference>
<gene>
    <name evidence="5" type="ORF">CAL28_21705</name>
</gene>
<dbReference type="SUPFAM" id="SSF51126">
    <property type="entry name" value="Pectin lyase-like"/>
    <property type="match status" value="1"/>
</dbReference>
<evidence type="ECO:0000259" key="4">
    <source>
        <dbReference type="PROSITE" id="PS51208"/>
    </source>
</evidence>
<feature type="compositionally biased region" description="Gly residues" evidence="2">
    <location>
        <begin position="53"/>
        <end position="87"/>
    </location>
</feature>
<dbReference type="Pfam" id="PF12951">
    <property type="entry name" value="PATR"/>
    <property type="match status" value="2"/>
</dbReference>